<dbReference type="SUPFAM" id="SSF51246">
    <property type="entry name" value="Rudiment single hybrid motif"/>
    <property type="match status" value="1"/>
</dbReference>
<dbReference type="Pfam" id="PF02786">
    <property type="entry name" value="CPSase_L_D2"/>
    <property type="match status" value="1"/>
</dbReference>
<dbReference type="InterPro" id="IPR005481">
    <property type="entry name" value="BC-like_N"/>
</dbReference>
<name>A0A4R3Q0K4_RHISU</name>
<organism evidence="11 12">
    <name type="scientific">Rhizobium sullae</name>
    <name type="common">Rhizobium hedysari</name>
    <dbReference type="NCBI Taxonomy" id="50338"/>
    <lineage>
        <taxon>Bacteria</taxon>
        <taxon>Pseudomonadati</taxon>
        <taxon>Pseudomonadota</taxon>
        <taxon>Alphaproteobacteria</taxon>
        <taxon>Hyphomicrobiales</taxon>
        <taxon>Rhizobiaceae</taxon>
        <taxon>Rhizobium/Agrobacterium group</taxon>
        <taxon>Rhizobium</taxon>
    </lineage>
</organism>
<dbReference type="PANTHER" id="PTHR48095:SF2">
    <property type="entry name" value="BIOTIN CARBOXYLASE, CHLOROPLASTIC"/>
    <property type="match status" value="1"/>
</dbReference>
<feature type="domain" description="ATP-grasp" evidence="9">
    <location>
        <begin position="121"/>
        <end position="318"/>
    </location>
</feature>
<dbReference type="GO" id="GO:0046872">
    <property type="term" value="F:metal ion binding"/>
    <property type="evidence" value="ECO:0007669"/>
    <property type="project" value="InterPro"/>
</dbReference>
<comment type="function">
    <text evidence="1">This protein is a component of the acetyl coenzyme A carboxylase complex; first, biotin carboxylase catalyzes the carboxylation of the carrier protein and then the transcarboxylase transfers the carboxyl group to form malonyl-CoA.</text>
</comment>
<dbReference type="EMBL" id="SMBH01000015">
    <property type="protein sequence ID" value="TCU12592.1"/>
    <property type="molecule type" value="Genomic_DNA"/>
</dbReference>
<evidence type="ECO:0000256" key="3">
    <source>
        <dbReference type="ARBA" id="ARBA00022598"/>
    </source>
</evidence>
<dbReference type="PANTHER" id="PTHR48095">
    <property type="entry name" value="PYRUVATE CARBOXYLASE SUBUNIT A"/>
    <property type="match status" value="1"/>
</dbReference>
<keyword evidence="5 8" id="KW-0067">ATP-binding</keyword>
<evidence type="ECO:0000313" key="11">
    <source>
        <dbReference type="EMBL" id="TCU12592.1"/>
    </source>
</evidence>
<evidence type="ECO:0000256" key="7">
    <source>
        <dbReference type="ARBA" id="ARBA00048600"/>
    </source>
</evidence>
<proteinExistence type="predicted"/>
<evidence type="ECO:0000259" key="9">
    <source>
        <dbReference type="PROSITE" id="PS50975"/>
    </source>
</evidence>
<dbReference type="NCBIfam" id="NF009471">
    <property type="entry name" value="PRK12833.1"/>
    <property type="match status" value="1"/>
</dbReference>
<evidence type="ECO:0000256" key="1">
    <source>
        <dbReference type="ARBA" id="ARBA00003761"/>
    </source>
</evidence>
<comment type="caution">
    <text evidence="11">The sequence shown here is derived from an EMBL/GenBank/DDBJ whole genome shotgun (WGS) entry which is preliminary data.</text>
</comment>
<accession>A0A4R3Q0K4</accession>
<dbReference type="InterPro" id="IPR011761">
    <property type="entry name" value="ATP-grasp"/>
</dbReference>
<keyword evidence="4 8" id="KW-0547">Nucleotide-binding</keyword>
<dbReference type="PROSITE" id="PS00866">
    <property type="entry name" value="CPSASE_1"/>
    <property type="match status" value="1"/>
</dbReference>
<dbReference type="InterPro" id="IPR005479">
    <property type="entry name" value="CPAse_ATP-bd"/>
</dbReference>
<evidence type="ECO:0000313" key="12">
    <source>
        <dbReference type="Proteomes" id="UP000294576"/>
    </source>
</evidence>
<feature type="domain" description="Biotin carboxylation" evidence="10">
    <location>
        <begin position="2"/>
        <end position="447"/>
    </location>
</feature>
<dbReference type="Proteomes" id="UP000294576">
    <property type="component" value="Unassembled WGS sequence"/>
</dbReference>
<dbReference type="PROSITE" id="PS00867">
    <property type="entry name" value="CPSASE_2"/>
    <property type="match status" value="1"/>
</dbReference>
<evidence type="ECO:0000256" key="4">
    <source>
        <dbReference type="ARBA" id="ARBA00022741"/>
    </source>
</evidence>
<dbReference type="Gene3D" id="3.30.470.20">
    <property type="entry name" value="ATP-grasp fold, B domain"/>
    <property type="match status" value="1"/>
</dbReference>
<protein>
    <recommendedName>
        <fullName evidence="2">biotin carboxylase</fullName>
        <ecNumber evidence="2">6.3.4.14</ecNumber>
    </recommendedName>
</protein>
<dbReference type="PROSITE" id="PS50979">
    <property type="entry name" value="BC"/>
    <property type="match status" value="1"/>
</dbReference>
<dbReference type="SUPFAM" id="SSF52440">
    <property type="entry name" value="PreATP-grasp domain"/>
    <property type="match status" value="1"/>
</dbReference>
<dbReference type="GO" id="GO:0004075">
    <property type="term" value="F:biotin carboxylase activity"/>
    <property type="evidence" value="ECO:0007669"/>
    <property type="project" value="UniProtKB-EC"/>
</dbReference>
<dbReference type="GO" id="GO:0005524">
    <property type="term" value="F:ATP binding"/>
    <property type="evidence" value="ECO:0007669"/>
    <property type="project" value="UniProtKB-UniRule"/>
</dbReference>
<gene>
    <name evidence="11" type="ORF">EV132_11528</name>
</gene>
<dbReference type="PROSITE" id="PS50975">
    <property type="entry name" value="ATP_GRASP"/>
    <property type="match status" value="1"/>
</dbReference>
<keyword evidence="6" id="KW-0092">Biotin</keyword>
<evidence type="ECO:0000256" key="5">
    <source>
        <dbReference type="ARBA" id="ARBA00022840"/>
    </source>
</evidence>
<dbReference type="FunFam" id="3.30.1490.20:FF:000018">
    <property type="entry name" value="Biotin carboxylase"/>
    <property type="match status" value="1"/>
</dbReference>
<dbReference type="InterPro" id="IPR005482">
    <property type="entry name" value="Biotin_COase_C"/>
</dbReference>
<reference evidence="11 12" key="1">
    <citation type="submission" date="2019-03" db="EMBL/GenBank/DDBJ databases">
        <title>Genomic Encyclopedia of Type Strains, Phase IV (KMG-V): Genome sequencing to study the core and pangenomes of soil and plant-associated prokaryotes.</title>
        <authorList>
            <person name="Whitman W."/>
        </authorList>
    </citation>
    <scope>NUCLEOTIDE SEQUENCE [LARGE SCALE GENOMIC DNA]</scope>
    <source>
        <strain evidence="11 12">Hc14</strain>
    </source>
</reference>
<evidence type="ECO:0000256" key="6">
    <source>
        <dbReference type="ARBA" id="ARBA00023267"/>
    </source>
</evidence>
<dbReference type="InterPro" id="IPR011054">
    <property type="entry name" value="Rudment_hybrid_motif"/>
</dbReference>
<evidence type="ECO:0000256" key="2">
    <source>
        <dbReference type="ARBA" id="ARBA00013263"/>
    </source>
</evidence>
<dbReference type="InterPro" id="IPR011764">
    <property type="entry name" value="Biotin_carboxylation_dom"/>
</dbReference>
<sequence>MTIGSVLIANRGEIAVRVIKAAKALGIRTVQVHSAADADMLAVQLADEAVNIGPPAPKKSYLNIEAVIAAAKAAGVDAVHPGYGFLSENGDFADAVRDAGMIFIGPSGDAIRMLGDKVAARQVAKRAGVPTVPGSDGRVAGFDDARLLADEIGFPVMIKAAAGGGGRGIRIVDSIAELEQQFPLASAEALAAFRDGGLYMEKVIARARHVEVQIFGDGQNFVHFYERECSLQRRRQKVWEEATAFLLPADMRERLCMSAVALAREVGYRGAGTVEYLYDDETGDFYFIEVNTRIQVEHPVTEMITGFDLVQEMFKVAGGAAISVAQRDIVVSGHAIECRINAEDPFKAFQPSPGTITSLSVPEGEGIRFDTMLYEGYTIPPFYDSLLGKLIVHAETRKACLEKLAAALTALTIEGVPTTVALHLALARDASVAKGAFHTRFLEQWLEHDFPTLASPTQEVA</sequence>
<keyword evidence="3" id="KW-0436">Ligase</keyword>
<evidence type="ECO:0000259" key="10">
    <source>
        <dbReference type="PROSITE" id="PS50979"/>
    </source>
</evidence>
<dbReference type="InterPro" id="IPR051602">
    <property type="entry name" value="ACC_Biotin_Carboxylase"/>
</dbReference>
<dbReference type="AlphaFoldDB" id="A0A4R3Q0K4"/>
<dbReference type="SUPFAM" id="SSF56059">
    <property type="entry name" value="Glutathione synthetase ATP-binding domain-like"/>
    <property type="match status" value="1"/>
</dbReference>
<dbReference type="SMART" id="SM00878">
    <property type="entry name" value="Biotin_carb_C"/>
    <property type="match status" value="1"/>
</dbReference>
<dbReference type="FunFam" id="3.40.50.20:FF:000010">
    <property type="entry name" value="Propionyl-CoA carboxylase subunit alpha"/>
    <property type="match status" value="1"/>
</dbReference>
<dbReference type="InterPro" id="IPR016185">
    <property type="entry name" value="PreATP-grasp_dom_sf"/>
</dbReference>
<dbReference type="NCBIfam" id="NF006367">
    <property type="entry name" value="PRK08591.1"/>
    <property type="match status" value="1"/>
</dbReference>
<comment type="catalytic activity">
    <reaction evidence="7">
        <text>N(6)-biotinyl-L-lysyl-[protein] + hydrogencarbonate + ATP = N(6)-carboxybiotinyl-L-lysyl-[protein] + ADP + phosphate + H(+)</text>
        <dbReference type="Rhea" id="RHEA:13501"/>
        <dbReference type="Rhea" id="RHEA-COMP:10505"/>
        <dbReference type="Rhea" id="RHEA-COMP:10506"/>
        <dbReference type="ChEBI" id="CHEBI:15378"/>
        <dbReference type="ChEBI" id="CHEBI:17544"/>
        <dbReference type="ChEBI" id="CHEBI:30616"/>
        <dbReference type="ChEBI" id="CHEBI:43474"/>
        <dbReference type="ChEBI" id="CHEBI:83144"/>
        <dbReference type="ChEBI" id="CHEBI:83145"/>
        <dbReference type="ChEBI" id="CHEBI:456216"/>
        <dbReference type="EC" id="6.3.4.14"/>
    </reaction>
</comment>
<dbReference type="RefSeq" id="WP_132566788.1">
    <property type="nucleotide sequence ID" value="NZ_SMBH01000015.1"/>
</dbReference>
<evidence type="ECO:0000256" key="8">
    <source>
        <dbReference type="PROSITE-ProRule" id="PRU00409"/>
    </source>
</evidence>
<dbReference type="Pfam" id="PF02785">
    <property type="entry name" value="Biotin_carb_C"/>
    <property type="match status" value="1"/>
</dbReference>
<dbReference type="EC" id="6.3.4.14" evidence="2"/>
<dbReference type="Pfam" id="PF00289">
    <property type="entry name" value="Biotin_carb_N"/>
    <property type="match status" value="1"/>
</dbReference>